<keyword evidence="8" id="KW-1185">Reference proteome</keyword>
<evidence type="ECO:0000313" key="8">
    <source>
        <dbReference type="Proteomes" id="UP000507470"/>
    </source>
</evidence>
<dbReference type="EMBL" id="CACVKT020001843">
    <property type="protein sequence ID" value="CAC5372275.1"/>
    <property type="molecule type" value="Genomic_DNA"/>
</dbReference>
<evidence type="ECO:0000256" key="6">
    <source>
        <dbReference type="RuleBase" id="RU364152"/>
    </source>
</evidence>
<comment type="function">
    <text evidence="6">Component of the Mediator complex, a coactivator involved in the regulated transcription of nearly all RNA polymerase II-dependent genes. Mediator functions as a bridge to convey information from gene-specific regulatory proteins to the basal RNA polymerase II transcription machinery. Mediator is recruited to promoters by direct interactions with regulatory proteins and serves as a scaffold for the assembly of a functional preinitiation complex with RNA polymerase II and the general transcription factors.</text>
</comment>
<keyword evidence="6" id="KW-0010">Activator</keyword>
<dbReference type="GO" id="GO:0006357">
    <property type="term" value="P:regulation of transcription by RNA polymerase II"/>
    <property type="evidence" value="ECO:0007669"/>
    <property type="project" value="InterPro"/>
</dbReference>
<keyword evidence="6" id="KW-0804">Transcription</keyword>
<dbReference type="OrthoDB" id="1854899at2759"/>
<evidence type="ECO:0000256" key="5">
    <source>
        <dbReference type="ARBA" id="ARBA00031954"/>
    </source>
</evidence>
<comment type="subunit">
    <text evidence="6">Component of the Mediator complex.</text>
</comment>
<evidence type="ECO:0000313" key="7">
    <source>
        <dbReference type="EMBL" id="CAC5372275.1"/>
    </source>
</evidence>
<dbReference type="Pfam" id="PF08612">
    <property type="entry name" value="Med20"/>
    <property type="match status" value="1"/>
</dbReference>
<evidence type="ECO:0000256" key="4">
    <source>
        <dbReference type="ARBA" id="ARBA00023242"/>
    </source>
</evidence>
<organism evidence="7 8">
    <name type="scientific">Mytilus coruscus</name>
    <name type="common">Sea mussel</name>
    <dbReference type="NCBI Taxonomy" id="42192"/>
    <lineage>
        <taxon>Eukaryota</taxon>
        <taxon>Metazoa</taxon>
        <taxon>Spiralia</taxon>
        <taxon>Lophotrochozoa</taxon>
        <taxon>Mollusca</taxon>
        <taxon>Bivalvia</taxon>
        <taxon>Autobranchia</taxon>
        <taxon>Pteriomorphia</taxon>
        <taxon>Mytilida</taxon>
        <taxon>Mytiloidea</taxon>
        <taxon>Mytilidae</taxon>
        <taxon>Mytilinae</taxon>
        <taxon>Mytilus</taxon>
    </lineage>
</organism>
<dbReference type="PANTHER" id="PTHR12465">
    <property type="entry name" value="UBIQUITIN SPECIFIC PROTEASE HOMOLOG 49"/>
    <property type="match status" value="1"/>
</dbReference>
<dbReference type="PANTHER" id="PTHR12465:SF0">
    <property type="entry name" value="MEDIATOR OF RNA POLYMERASE II TRANSCRIPTION SUBUNIT 20"/>
    <property type="match status" value="1"/>
</dbReference>
<evidence type="ECO:0000256" key="1">
    <source>
        <dbReference type="ARBA" id="ARBA00004123"/>
    </source>
</evidence>
<proteinExistence type="inferred from homology"/>
<keyword evidence="6" id="KW-0805">Transcription regulation</keyword>
<comment type="subcellular location">
    <subcellularLocation>
        <location evidence="1 6">Nucleus</location>
    </subcellularLocation>
</comment>
<dbReference type="InterPro" id="IPR013921">
    <property type="entry name" value="Mediator_Med20"/>
</dbReference>
<evidence type="ECO:0000256" key="2">
    <source>
        <dbReference type="ARBA" id="ARBA00010743"/>
    </source>
</evidence>
<evidence type="ECO:0000256" key="3">
    <source>
        <dbReference type="ARBA" id="ARBA00019690"/>
    </source>
</evidence>
<protein>
    <recommendedName>
        <fullName evidence="3 6">Mediator of RNA polymerase II transcription subunit 20</fullName>
    </recommendedName>
    <alternativeName>
        <fullName evidence="5 6">Mediator complex subunit 20</fullName>
    </alternativeName>
</protein>
<name>A0A6J8AR62_MYTCO</name>
<gene>
    <name evidence="6" type="primary">MED20</name>
    <name evidence="7" type="ORF">MCOR_10425</name>
</gene>
<comment type="similarity">
    <text evidence="2 6">Belongs to the Mediator complex subunit 20 family.</text>
</comment>
<keyword evidence="4 6" id="KW-0539">Nucleus</keyword>
<dbReference type="GO" id="GO:0003713">
    <property type="term" value="F:transcription coactivator activity"/>
    <property type="evidence" value="ECO:0007669"/>
    <property type="project" value="TreeGrafter"/>
</dbReference>
<dbReference type="AlphaFoldDB" id="A0A6J8AR62"/>
<dbReference type="GO" id="GO:0016592">
    <property type="term" value="C:mediator complex"/>
    <property type="evidence" value="ECO:0007669"/>
    <property type="project" value="InterPro"/>
</dbReference>
<reference evidence="7 8" key="1">
    <citation type="submission" date="2020-06" db="EMBL/GenBank/DDBJ databases">
        <authorList>
            <person name="Li R."/>
            <person name="Bekaert M."/>
        </authorList>
    </citation>
    <scope>NUCLEOTIDE SEQUENCE [LARGE SCALE GENOMIC DNA]</scope>
    <source>
        <strain evidence="8">wild</strain>
    </source>
</reference>
<sequence length="213" mass="23744">MGVVCIFSYAVPEGKSGQQAVDMLQKNVELLGATRSGNFCVDCETYQSNSQNISQRLIHILHNSEHPASCFAALDTGTILVSDLLFDVLMSKLTAAKTGRESFYQQRKGFRIESRGQRYELWDFVIKIGSVSLASNFKGILVEVEYCPCVVAGDCWNLIKEMAQSIVGNVADNPPMYIKNKTDPVYSPSDTVNQYLEHFNNFRKTAPQGQPSR</sequence>
<dbReference type="Proteomes" id="UP000507470">
    <property type="component" value="Unassembled WGS sequence"/>
</dbReference>
<accession>A0A6J8AR62</accession>